<dbReference type="RefSeq" id="XP_029642875.1">
    <property type="nucleotide sequence ID" value="XM_029787015.2"/>
</dbReference>
<dbReference type="RefSeq" id="XP_036363628.1">
    <property type="nucleotide sequence ID" value="XM_036507735.1"/>
</dbReference>
<feature type="transmembrane region" description="Helical" evidence="1">
    <location>
        <begin position="12"/>
        <end position="33"/>
    </location>
</feature>
<evidence type="ECO:0000313" key="2">
    <source>
        <dbReference type="Proteomes" id="UP000515154"/>
    </source>
</evidence>
<sequence>MIVGYQYTAMTITGAFHLGIGVLCFIISMVGYSTKLFRYGDNRNLSVVTSTPAFIISLWVILVGIFGILAGLRSNTELQTRRMKITYMVLAILSACLFALGGISAFSVHATWVKIYGYDSLYPLFCVGAFAMFVEFVLAIVSSSICCCCSQARSSVVVVQHNQATEFVNPSINS</sequence>
<gene>
    <name evidence="3 4" type="primary">LOC115217350</name>
</gene>
<accession>A0A6P7SXE4</accession>
<dbReference type="KEGG" id="osn:115217350"/>
<protein>
    <submittedName>
        <fullName evidence="3 4">Uncharacterized protein LOC115217350</fullName>
    </submittedName>
</protein>
<dbReference type="Proteomes" id="UP000515154">
    <property type="component" value="Linkage group LG11"/>
</dbReference>
<organism evidence="2 3">
    <name type="scientific">Octopus sinensis</name>
    <name type="common">East Asian common octopus</name>
    <dbReference type="NCBI Taxonomy" id="2607531"/>
    <lineage>
        <taxon>Eukaryota</taxon>
        <taxon>Metazoa</taxon>
        <taxon>Spiralia</taxon>
        <taxon>Lophotrochozoa</taxon>
        <taxon>Mollusca</taxon>
        <taxon>Cephalopoda</taxon>
        <taxon>Coleoidea</taxon>
        <taxon>Octopodiformes</taxon>
        <taxon>Octopoda</taxon>
        <taxon>Incirrata</taxon>
        <taxon>Octopodidae</taxon>
        <taxon>Octopus</taxon>
    </lineage>
</organism>
<evidence type="ECO:0000313" key="4">
    <source>
        <dbReference type="RefSeq" id="XP_036363628.1"/>
    </source>
</evidence>
<proteinExistence type="predicted"/>
<dbReference type="AlphaFoldDB" id="A0A6P7SXE4"/>
<reference evidence="3 4" key="1">
    <citation type="submission" date="2025-08" db="UniProtKB">
        <authorList>
            <consortium name="RefSeq"/>
        </authorList>
    </citation>
    <scope>IDENTIFICATION</scope>
</reference>
<feature type="transmembrane region" description="Helical" evidence="1">
    <location>
        <begin position="53"/>
        <end position="73"/>
    </location>
</feature>
<feature type="transmembrane region" description="Helical" evidence="1">
    <location>
        <begin position="85"/>
        <end position="108"/>
    </location>
</feature>
<evidence type="ECO:0000256" key="1">
    <source>
        <dbReference type="SAM" id="Phobius"/>
    </source>
</evidence>
<keyword evidence="1" id="KW-1133">Transmembrane helix</keyword>
<keyword evidence="2" id="KW-1185">Reference proteome</keyword>
<keyword evidence="1" id="KW-0812">Transmembrane</keyword>
<evidence type="ECO:0000313" key="3">
    <source>
        <dbReference type="RefSeq" id="XP_029642875.1"/>
    </source>
</evidence>
<keyword evidence="1" id="KW-0472">Membrane</keyword>
<name>A0A6P7SXE4_9MOLL</name>
<feature type="transmembrane region" description="Helical" evidence="1">
    <location>
        <begin position="120"/>
        <end position="141"/>
    </location>
</feature>